<accession>A0A0G0CW47</accession>
<name>A0A0G0CW47_9BACT</name>
<dbReference type="AlphaFoldDB" id="A0A0G0CW47"/>
<feature type="transmembrane region" description="Helical" evidence="1">
    <location>
        <begin position="150"/>
        <end position="172"/>
    </location>
</feature>
<evidence type="ECO:0000256" key="1">
    <source>
        <dbReference type="SAM" id="Phobius"/>
    </source>
</evidence>
<dbReference type="Proteomes" id="UP000034488">
    <property type="component" value="Unassembled WGS sequence"/>
</dbReference>
<evidence type="ECO:0000313" key="3">
    <source>
        <dbReference type="Proteomes" id="UP000034488"/>
    </source>
</evidence>
<dbReference type="EMBL" id="LBPI01000003">
    <property type="protein sequence ID" value="KKP55265.1"/>
    <property type="molecule type" value="Genomic_DNA"/>
</dbReference>
<evidence type="ECO:0000313" key="2">
    <source>
        <dbReference type="EMBL" id="KKP55265.1"/>
    </source>
</evidence>
<protein>
    <submittedName>
        <fullName evidence="2">Uncharacterized protein</fullName>
    </submittedName>
</protein>
<sequence>MIKILRKWIPYVICLTMTAGTLFVVLQQSLRLEGDNPQTQMAEDIAYNLDNGLLISQYITHDNIDISRSLDTFVIIYGNDNNKISSNANIHGQEPMIPVGVLEYAKVNGQNKVTWQPETGVRIATVVNKYNNGTVLVGRSLREIEDRVEYIGILIGLSYGLGLLSTFTWLYIIEKKRN</sequence>
<keyword evidence="1" id="KW-0812">Transmembrane</keyword>
<comment type="caution">
    <text evidence="2">The sequence shown here is derived from an EMBL/GenBank/DDBJ whole genome shotgun (WGS) entry which is preliminary data.</text>
</comment>
<organism evidence="2 3">
    <name type="scientific">candidate division WS6 bacterium GW2011_GWB1_33_6</name>
    <dbReference type="NCBI Taxonomy" id="1619088"/>
    <lineage>
        <taxon>Bacteria</taxon>
        <taxon>Candidatus Dojkabacteria</taxon>
    </lineage>
</organism>
<feature type="transmembrane region" description="Helical" evidence="1">
    <location>
        <begin position="12"/>
        <end position="30"/>
    </location>
</feature>
<keyword evidence="1" id="KW-1133">Transmembrane helix</keyword>
<proteinExistence type="predicted"/>
<gene>
    <name evidence="2" type="ORF">UR47_C0003G0041</name>
</gene>
<keyword evidence="1" id="KW-0472">Membrane</keyword>
<reference evidence="2 3" key="1">
    <citation type="journal article" date="2015" name="Nature">
        <title>rRNA introns, odd ribosomes, and small enigmatic genomes across a large radiation of phyla.</title>
        <authorList>
            <person name="Brown C.T."/>
            <person name="Hug L.A."/>
            <person name="Thomas B.C."/>
            <person name="Sharon I."/>
            <person name="Castelle C.J."/>
            <person name="Singh A."/>
            <person name="Wilkins M.J."/>
            <person name="Williams K.H."/>
            <person name="Banfield J.F."/>
        </authorList>
    </citation>
    <scope>NUCLEOTIDE SEQUENCE [LARGE SCALE GENOMIC DNA]</scope>
</reference>